<keyword evidence="3" id="KW-0813">Transport</keyword>
<feature type="transmembrane region" description="Helical" evidence="13">
    <location>
        <begin position="179"/>
        <end position="199"/>
    </location>
</feature>
<dbReference type="OrthoDB" id="9810952at2"/>
<evidence type="ECO:0000256" key="11">
    <source>
        <dbReference type="ARBA" id="ARBA00023136"/>
    </source>
</evidence>
<evidence type="ECO:0000256" key="8">
    <source>
        <dbReference type="ARBA" id="ARBA00022958"/>
    </source>
</evidence>
<sequence length="478" mass="52514">MNFQMVRYILGWVMNIEAAFMAVPCITALVYQERSGYAFLLVMLCSALAGFLLTRKKPHNTVIYAREGFVTVALSWIVMSFIGAMPFVISGEIPRFVDALFESVSGFTTTGASILADVEALSRCTLIWRSFTHWIGGMGVLVFLLAVLPLAGGYYMYLMKAESPGPSVSKLVPKVKRTAMILYGIYIGLTILQIILMLLGDMPFFDALATAFGTAGTGGFGIKNDSIGGYSAYIQNVITIFMILFGVNFNVYYLILAGKARQAVKSQEVRGYFLIILAAVTVITLSVTDMYSSLWESMRHAAFQVGSIITTTGFSTTNFDLWPQNCKTILIILMFVGACAGSTGGGIKVSRLVILLKTVKKELAHFIHPRSIKKIKMDGHPIEHEVVRSVNVFLITYAVIFFGSVLLITVDNLSFTTNFTAVAATLNNIGPGLEMVGPTQNFGLFSDFSKVVLMFDMLAGRLELFPMLLLLTPATWRR</sequence>
<keyword evidence="15" id="KW-1185">Reference proteome</keyword>
<keyword evidence="11 13" id="KW-0472">Membrane</keyword>
<evidence type="ECO:0000256" key="10">
    <source>
        <dbReference type="ARBA" id="ARBA00023065"/>
    </source>
</evidence>
<accession>A0A4Q7PQ57</accession>
<protein>
    <submittedName>
        <fullName evidence="14">Trk system potassium uptake protein TrkH</fullName>
    </submittedName>
</protein>
<keyword evidence="9 13" id="KW-1133">Transmembrane helix</keyword>
<keyword evidence="8 12" id="KW-0630">Potassium</keyword>
<gene>
    <name evidence="14" type="ORF">EV209_1227</name>
</gene>
<feature type="binding site" evidence="12">
    <location>
        <position position="109"/>
    </location>
    <ligand>
        <name>K(+)</name>
        <dbReference type="ChEBI" id="CHEBI:29103"/>
    </ligand>
</feature>
<feature type="binding site" evidence="12">
    <location>
        <position position="110"/>
    </location>
    <ligand>
        <name>K(+)</name>
        <dbReference type="ChEBI" id="CHEBI:29103"/>
    </ligand>
</feature>
<evidence type="ECO:0000256" key="9">
    <source>
        <dbReference type="ARBA" id="ARBA00022989"/>
    </source>
</evidence>
<dbReference type="Proteomes" id="UP000292927">
    <property type="component" value="Unassembled WGS sequence"/>
</dbReference>
<dbReference type="PIRSF" id="PIRSF006247">
    <property type="entry name" value="TrkH"/>
    <property type="match status" value="1"/>
</dbReference>
<feature type="transmembrane region" description="Helical" evidence="13">
    <location>
        <begin position="134"/>
        <end position="158"/>
    </location>
</feature>
<feature type="binding site" evidence="12">
    <location>
        <position position="311"/>
    </location>
    <ligand>
        <name>K(+)</name>
        <dbReference type="ChEBI" id="CHEBI:29103"/>
    </ligand>
</feature>
<reference evidence="14 15" key="1">
    <citation type="submission" date="2019-02" db="EMBL/GenBank/DDBJ databases">
        <title>Genomic Encyclopedia of Type Strains, Phase IV (KMG-IV): sequencing the most valuable type-strain genomes for metagenomic binning, comparative biology and taxonomic classification.</title>
        <authorList>
            <person name="Goeker M."/>
        </authorList>
    </citation>
    <scope>NUCLEOTIDE SEQUENCE [LARGE SCALE GENOMIC DNA]</scope>
    <source>
        <strain evidence="14 15">DSM 29486</strain>
    </source>
</reference>
<dbReference type="PANTHER" id="PTHR32024">
    <property type="entry name" value="TRK SYSTEM POTASSIUM UPTAKE PROTEIN TRKG-RELATED"/>
    <property type="match status" value="1"/>
</dbReference>
<feature type="transmembrane region" description="Helical" evidence="13">
    <location>
        <begin position="328"/>
        <end position="347"/>
    </location>
</feature>
<dbReference type="InterPro" id="IPR003445">
    <property type="entry name" value="Cat_transpt"/>
</dbReference>
<evidence type="ECO:0000313" key="14">
    <source>
        <dbReference type="EMBL" id="RZT03092.1"/>
    </source>
</evidence>
<feature type="transmembrane region" description="Helical" evidence="13">
    <location>
        <begin position="451"/>
        <end position="471"/>
    </location>
</feature>
<comment type="subcellular location">
    <subcellularLocation>
        <location evidence="1">Cell inner membrane</location>
        <topology evidence="1">Multi-pass membrane protein</topology>
    </subcellularLocation>
</comment>
<evidence type="ECO:0000256" key="1">
    <source>
        <dbReference type="ARBA" id="ARBA00004429"/>
    </source>
</evidence>
<organism evidence="14 15">
    <name type="scientific">Cuneatibacter caecimuris</name>
    <dbReference type="NCBI Taxonomy" id="1796618"/>
    <lineage>
        <taxon>Bacteria</taxon>
        <taxon>Bacillati</taxon>
        <taxon>Bacillota</taxon>
        <taxon>Clostridia</taxon>
        <taxon>Lachnospirales</taxon>
        <taxon>Lachnospiraceae</taxon>
        <taxon>Cuneatibacter</taxon>
    </lineage>
</organism>
<keyword evidence="10" id="KW-0406">Ion transport</keyword>
<feature type="transmembrane region" description="Helical" evidence="13">
    <location>
        <begin position="269"/>
        <end position="288"/>
    </location>
</feature>
<dbReference type="AlphaFoldDB" id="A0A4Q7PQ57"/>
<evidence type="ECO:0000256" key="6">
    <source>
        <dbReference type="ARBA" id="ARBA00022538"/>
    </source>
</evidence>
<dbReference type="GO" id="GO:0015379">
    <property type="term" value="F:potassium:chloride symporter activity"/>
    <property type="evidence" value="ECO:0007669"/>
    <property type="project" value="InterPro"/>
</dbReference>
<comment type="caution">
    <text evidence="14">The sequence shown here is derived from an EMBL/GenBank/DDBJ whole genome shotgun (WGS) entry which is preliminary data.</text>
</comment>
<dbReference type="GO" id="GO:0046872">
    <property type="term" value="F:metal ion binding"/>
    <property type="evidence" value="ECO:0007669"/>
    <property type="project" value="UniProtKB-KW"/>
</dbReference>
<proteinExistence type="inferred from homology"/>
<evidence type="ECO:0000256" key="13">
    <source>
        <dbReference type="SAM" id="Phobius"/>
    </source>
</evidence>
<evidence type="ECO:0000256" key="5">
    <source>
        <dbReference type="ARBA" id="ARBA00022519"/>
    </source>
</evidence>
<feature type="binding site" evidence="12">
    <location>
        <position position="218"/>
    </location>
    <ligand>
        <name>K(+)</name>
        <dbReference type="ChEBI" id="CHEBI:29103"/>
    </ligand>
</feature>
<dbReference type="Pfam" id="PF02386">
    <property type="entry name" value="TrkH"/>
    <property type="match status" value="1"/>
</dbReference>
<keyword evidence="7 13" id="KW-0812">Transmembrane</keyword>
<feature type="transmembrane region" description="Helical" evidence="13">
    <location>
        <begin position="12"/>
        <end position="31"/>
    </location>
</feature>
<dbReference type="RefSeq" id="WP_130433996.1">
    <property type="nucleotide sequence ID" value="NZ_SGXF01000001.1"/>
</dbReference>
<dbReference type="GO" id="GO:0005886">
    <property type="term" value="C:plasma membrane"/>
    <property type="evidence" value="ECO:0007669"/>
    <property type="project" value="UniProtKB-SubCell"/>
</dbReference>
<comment type="similarity">
    <text evidence="2">Belongs to the TrkH potassium transport family.</text>
</comment>
<evidence type="ECO:0000256" key="3">
    <source>
        <dbReference type="ARBA" id="ARBA00022448"/>
    </source>
</evidence>
<feature type="transmembrane region" description="Helical" evidence="13">
    <location>
        <begin position="390"/>
        <end position="410"/>
    </location>
</feature>
<evidence type="ECO:0000256" key="7">
    <source>
        <dbReference type="ARBA" id="ARBA00022692"/>
    </source>
</evidence>
<evidence type="ECO:0000256" key="12">
    <source>
        <dbReference type="PIRSR" id="PIRSR006247-1"/>
    </source>
</evidence>
<feature type="transmembrane region" description="Helical" evidence="13">
    <location>
        <begin position="233"/>
        <end position="257"/>
    </location>
</feature>
<evidence type="ECO:0000256" key="2">
    <source>
        <dbReference type="ARBA" id="ARBA00009137"/>
    </source>
</evidence>
<dbReference type="PANTHER" id="PTHR32024:SF2">
    <property type="entry name" value="TRK SYSTEM POTASSIUM UPTAKE PROTEIN TRKG-RELATED"/>
    <property type="match status" value="1"/>
</dbReference>
<feature type="binding site" evidence="12">
    <location>
        <position position="428"/>
    </location>
    <ligand>
        <name>K(+)</name>
        <dbReference type="ChEBI" id="CHEBI:29103"/>
    </ligand>
</feature>
<name>A0A4Q7PQ57_9FIRM</name>
<dbReference type="InterPro" id="IPR004772">
    <property type="entry name" value="TrkH"/>
</dbReference>
<keyword evidence="6" id="KW-0633">Potassium transport</keyword>
<evidence type="ECO:0000313" key="15">
    <source>
        <dbReference type="Proteomes" id="UP000292927"/>
    </source>
</evidence>
<feature type="transmembrane region" description="Helical" evidence="13">
    <location>
        <begin position="67"/>
        <end position="89"/>
    </location>
</feature>
<keyword evidence="5" id="KW-0997">Cell inner membrane</keyword>
<dbReference type="EMBL" id="SGXF01000001">
    <property type="protein sequence ID" value="RZT03092.1"/>
    <property type="molecule type" value="Genomic_DNA"/>
</dbReference>
<evidence type="ECO:0000256" key="4">
    <source>
        <dbReference type="ARBA" id="ARBA00022475"/>
    </source>
</evidence>
<keyword evidence="4" id="KW-1003">Cell membrane</keyword>
<feature type="binding site" evidence="12">
    <location>
        <position position="312"/>
    </location>
    <ligand>
        <name>K(+)</name>
        <dbReference type="ChEBI" id="CHEBI:29103"/>
    </ligand>
</feature>
<keyword evidence="12" id="KW-0479">Metal-binding</keyword>
<feature type="transmembrane region" description="Helical" evidence="13">
    <location>
        <begin position="37"/>
        <end position="55"/>
    </location>
</feature>